<feature type="transmembrane region" description="Helical" evidence="1">
    <location>
        <begin position="12"/>
        <end position="34"/>
    </location>
</feature>
<dbReference type="AlphaFoldDB" id="A0A6B0GTA9"/>
<proteinExistence type="predicted"/>
<gene>
    <name evidence="2" type="ORF">GQS65_20940</name>
</gene>
<name>A0A6B0GTA9_9EURY</name>
<organism evidence="2 3">
    <name type="scientific">Halomarina oriensis</name>
    <dbReference type="NCBI Taxonomy" id="671145"/>
    <lineage>
        <taxon>Archaea</taxon>
        <taxon>Methanobacteriati</taxon>
        <taxon>Methanobacteriota</taxon>
        <taxon>Stenosarchaea group</taxon>
        <taxon>Halobacteria</taxon>
        <taxon>Halobacteriales</taxon>
        <taxon>Natronomonadaceae</taxon>
        <taxon>Halomarina</taxon>
    </lineage>
</organism>
<keyword evidence="1" id="KW-1133">Transmembrane helix</keyword>
<dbReference type="EMBL" id="WSZK01000046">
    <property type="protein sequence ID" value="MWG36919.1"/>
    <property type="molecule type" value="Genomic_DNA"/>
</dbReference>
<comment type="caution">
    <text evidence="2">The sequence shown here is derived from an EMBL/GenBank/DDBJ whole genome shotgun (WGS) entry which is preliminary data.</text>
</comment>
<dbReference type="Pfam" id="PF23960">
    <property type="entry name" value="DUF7289"/>
    <property type="match status" value="1"/>
</dbReference>
<evidence type="ECO:0000256" key="1">
    <source>
        <dbReference type="SAM" id="Phobius"/>
    </source>
</evidence>
<keyword evidence="3" id="KW-1185">Reference proteome</keyword>
<evidence type="ECO:0000313" key="2">
    <source>
        <dbReference type="EMBL" id="MWG36919.1"/>
    </source>
</evidence>
<protein>
    <submittedName>
        <fullName evidence="2">Type IV pilin</fullName>
    </submittedName>
</protein>
<sequence>MDSRAQSHVVGVVLLVGITVVALGTLTATVGTVVEQNAATADADRVATDVDAALDPVEATGRNRGRVSFTDGQLHTESRDLRLLDETGVVQRVRVDALVFEAGRNRVAFVGGAIVRGRPGSASLRDPPLVTASRDGDGGVLVVGAATLGEPNAVGGEQVSLTLATDVSHDRTSHGDGHYRVAIETATPGAFERWFAERGVSTERRDIDDDGVESVVATYEGRRTAYLVVHHLNTEVET</sequence>
<dbReference type="InterPro" id="IPR055713">
    <property type="entry name" value="DUF7289"/>
</dbReference>
<dbReference type="Proteomes" id="UP000451471">
    <property type="component" value="Unassembled WGS sequence"/>
</dbReference>
<keyword evidence="1" id="KW-0812">Transmembrane</keyword>
<evidence type="ECO:0000313" key="3">
    <source>
        <dbReference type="Proteomes" id="UP000451471"/>
    </source>
</evidence>
<keyword evidence="1" id="KW-0472">Membrane</keyword>
<reference evidence="2 3" key="1">
    <citation type="submission" date="2019-12" db="EMBL/GenBank/DDBJ databases">
        <title>Halocatena pleomorpha gen. nov. sp. nov., an extremely halophilic archaeon of family Halobacteriaceae isolated from saltpan soil.</title>
        <authorList>
            <person name="Pal Y."/>
            <person name="Verma A."/>
            <person name="Krishnamurthi S."/>
            <person name="Kumar P."/>
        </authorList>
    </citation>
    <scope>NUCLEOTIDE SEQUENCE [LARGE SCALE GENOMIC DNA]</scope>
    <source>
        <strain evidence="2 3">JCM 16495</strain>
    </source>
</reference>
<accession>A0A6B0GTA9</accession>